<comment type="caution">
    <text evidence="2">The sequence shown here is derived from an EMBL/GenBank/DDBJ whole genome shotgun (WGS) entry which is preliminary data.</text>
</comment>
<evidence type="ECO:0000313" key="2">
    <source>
        <dbReference type="EMBL" id="CAB3233287.1"/>
    </source>
</evidence>
<gene>
    <name evidence="2" type="ORF">APLA_LOCUS5149</name>
</gene>
<keyword evidence="3" id="KW-1185">Reference proteome</keyword>
<name>A0A8S0ZKB4_ARCPL</name>
<accession>A0A8S0ZKB4</accession>
<sequence>MSFEDFAKKTGFTKSIAEGTVQQPSISTQLIKSGWSREECNNIASRYSISPKLRDSVTQRTIIIQFLKFYTTGNVDEGYDPQNVILSTASLLFKPEATKSKDLIWPDSRYSNNEPFYSIVEKQEVTTLSYSTTETRSAPETVIIEDAQASPLRSNISADRAPNAPTITLRAEEDLPQLAAKVKPLLFDYSSVGSKGFIDHCNRVLVSSPATNAPTVSAINLYGLCNFVALTMLRSMTKTNAQLTTGFLQSQYRTNVGQLIGGELSSVFIPPCTRCLQQVSAYIVKTRRPVSSFLALLVYSSTEVDFSHDIKAILDATVLTHTSWNGLGILNMIFTICNFNNVSWVEIYNYTLFDKTITTWKKVIDFLAEYQKKGNPDQTVPWARVIDDAYFTKFGPQDHPLFASLLLVSLERIQNEEVGIENSVWAQRHIRVVELCRNASTKLADLLSPTNHTLMTLLTPLRNIKSENHKKLYCLASTNTTRRLKLIYMNK</sequence>
<comment type="subcellular location">
    <subcellularLocation>
        <location evidence="1">Virion</location>
    </subcellularLocation>
</comment>
<proteinExistence type="predicted"/>
<dbReference type="EMBL" id="CADEBC010000479">
    <property type="protein sequence ID" value="CAB3233287.1"/>
    <property type="molecule type" value="Genomic_DNA"/>
</dbReference>
<protein>
    <submittedName>
        <fullName evidence="2">Uncharacterized protein</fullName>
    </submittedName>
</protein>
<dbReference type="Pfam" id="PF03216">
    <property type="entry name" value="Rhabdo_ncap_2"/>
    <property type="match status" value="1"/>
</dbReference>
<organism evidence="2 3">
    <name type="scientific">Arctia plantaginis</name>
    <name type="common">Wood tiger moth</name>
    <name type="synonym">Phalaena plantaginis</name>
    <dbReference type="NCBI Taxonomy" id="874455"/>
    <lineage>
        <taxon>Eukaryota</taxon>
        <taxon>Metazoa</taxon>
        <taxon>Ecdysozoa</taxon>
        <taxon>Arthropoda</taxon>
        <taxon>Hexapoda</taxon>
        <taxon>Insecta</taxon>
        <taxon>Pterygota</taxon>
        <taxon>Neoptera</taxon>
        <taxon>Endopterygota</taxon>
        <taxon>Lepidoptera</taxon>
        <taxon>Glossata</taxon>
        <taxon>Ditrysia</taxon>
        <taxon>Noctuoidea</taxon>
        <taxon>Erebidae</taxon>
        <taxon>Arctiinae</taxon>
        <taxon>Arctia</taxon>
    </lineage>
</organism>
<dbReference type="OrthoDB" id="7598724at2759"/>
<reference evidence="2 3" key="1">
    <citation type="submission" date="2020-04" db="EMBL/GenBank/DDBJ databases">
        <authorList>
            <person name="Wallbank WR R."/>
            <person name="Pardo Diaz C."/>
            <person name="Kozak K."/>
            <person name="Martin S."/>
            <person name="Jiggins C."/>
            <person name="Moest M."/>
            <person name="Warren A I."/>
            <person name="Byers J.R.P. K."/>
            <person name="Montejo-Kovacevich G."/>
            <person name="Yen C E."/>
        </authorList>
    </citation>
    <scope>NUCLEOTIDE SEQUENCE [LARGE SCALE GENOMIC DNA]</scope>
</reference>
<evidence type="ECO:0000313" key="3">
    <source>
        <dbReference type="Proteomes" id="UP000494106"/>
    </source>
</evidence>
<evidence type="ECO:0000256" key="1">
    <source>
        <dbReference type="ARBA" id="ARBA00004328"/>
    </source>
</evidence>
<dbReference type="InterPro" id="IPR004902">
    <property type="entry name" value="Rhabdo_ncap_2"/>
</dbReference>
<dbReference type="AlphaFoldDB" id="A0A8S0ZKB4"/>
<dbReference type="Proteomes" id="UP000494106">
    <property type="component" value="Unassembled WGS sequence"/>
</dbReference>